<reference evidence="2" key="1">
    <citation type="journal article" date="2017" name="Nat. Ecol. Evol.">
        <title>Genome expansion and lineage-specific genetic innovations in the forest pathogenic fungi Armillaria.</title>
        <authorList>
            <person name="Sipos G."/>
            <person name="Prasanna A.N."/>
            <person name="Walter M.C."/>
            <person name="O'Connor E."/>
            <person name="Balint B."/>
            <person name="Krizsan K."/>
            <person name="Kiss B."/>
            <person name="Hess J."/>
            <person name="Varga T."/>
            <person name="Slot J."/>
            <person name="Riley R."/>
            <person name="Boka B."/>
            <person name="Rigling D."/>
            <person name="Barry K."/>
            <person name="Lee J."/>
            <person name="Mihaltcheva S."/>
            <person name="LaButti K."/>
            <person name="Lipzen A."/>
            <person name="Waldron R."/>
            <person name="Moloney N.M."/>
            <person name="Sperisen C."/>
            <person name="Kredics L."/>
            <person name="Vagvoelgyi C."/>
            <person name="Patrignani A."/>
            <person name="Fitzpatrick D."/>
            <person name="Nagy I."/>
            <person name="Doyle S."/>
            <person name="Anderson J.B."/>
            <person name="Grigoriev I.V."/>
            <person name="Gueldener U."/>
            <person name="Muensterkoetter M."/>
            <person name="Nagy L.G."/>
        </authorList>
    </citation>
    <scope>NUCLEOTIDE SEQUENCE [LARGE SCALE GENOMIC DNA]</scope>
    <source>
        <strain evidence="2">C18/9</strain>
    </source>
</reference>
<evidence type="ECO:0000313" key="2">
    <source>
        <dbReference type="Proteomes" id="UP000219338"/>
    </source>
</evidence>
<dbReference type="AlphaFoldDB" id="A0A284QSC1"/>
<organism evidence="1 2">
    <name type="scientific">Armillaria ostoyae</name>
    <name type="common">Armillaria root rot fungus</name>
    <dbReference type="NCBI Taxonomy" id="47428"/>
    <lineage>
        <taxon>Eukaryota</taxon>
        <taxon>Fungi</taxon>
        <taxon>Dikarya</taxon>
        <taxon>Basidiomycota</taxon>
        <taxon>Agaricomycotina</taxon>
        <taxon>Agaricomycetes</taxon>
        <taxon>Agaricomycetidae</taxon>
        <taxon>Agaricales</taxon>
        <taxon>Marasmiineae</taxon>
        <taxon>Physalacriaceae</taxon>
        <taxon>Armillaria</taxon>
    </lineage>
</organism>
<evidence type="ECO:0000313" key="1">
    <source>
        <dbReference type="EMBL" id="SJK99347.1"/>
    </source>
</evidence>
<dbReference type="EMBL" id="FUEG01000002">
    <property type="protein sequence ID" value="SJK99347.1"/>
    <property type="molecule type" value="Genomic_DNA"/>
</dbReference>
<sequence>MKELVRAFAFAFSRVSPFSLYLVQDIDDLLPPFRPVFHPHGKLEHSTDLRELRQNTLAQEIVRYSVFFPFQANAVIDIYVDKSEVVPIEDYEWIAGCAPSLPAWNDPIDFTFWPPPPSTAPKASSLTTKR</sequence>
<accession>A0A284QSC1</accession>
<name>A0A284QSC1_ARMOS</name>
<proteinExistence type="predicted"/>
<dbReference type="Proteomes" id="UP000219338">
    <property type="component" value="Unassembled WGS sequence"/>
</dbReference>
<keyword evidence="2" id="KW-1185">Reference proteome</keyword>
<protein>
    <submittedName>
        <fullName evidence="1">Uncharacterized protein</fullName>
    </submittedName>
</protein>
<dbReference type="OrthoDB" id="541052at2759"/>
<gene>
    <name evidence="1" type="ORF">ARMOST_02640</name>
</gene>